<dbReference type="InterPro" id="IPR040256">
    <property type="entry name" value="At4g02000-like"/>
</dbReference>
<accession>A0A803MZ26</accession>
<dbReference type="AlphaFoldDB" id="A0A803MZ26"/>
<name>A0A803MZ26_CHEQI</name>
<keyword evidence="2" id="KW-1185">Reference proteome</keyword>
<evidence type="ECO:0000313" key="1">
    <source>
        <dbReference type="EnsemblPlants" id="AUR62037603-RA:cds"/>
    </source>
</evidence>
<evidence type="ECO:0008006" key="3">
    <source>
        <dbReference type="Google" id="ProtNLM"/>
    </source>
</evidence>
<proteinExistence type="predicted"/>
<sequence>MASEQQMHGATQEIKSIDKLEKETQTLLVNKANAKVVRQLATVAGAVMNSKEQQIVLNKTQKWFIHFTKKPPMRLCTRPPSFSKISGMALALACFNLHGECYDRGQIDSLETEKAQSLNKSIEIHTVDDEGNSNNDEAVEWVVDEEEDDEARIELGLVGKIWTDRHINSNAFMNTTKNTDKHRVLDGQPWHFDRHAIILDEMEGSEKPLDVKSEELPMWVRVYNLPFKGRLNIANVESIGNKIGTFVKMDNNGMSGIEKSIRLRVRVNVTKLLVREDARRMGHGVKDCDDGRDEDDPKLPYGGWLKASPWKHARDESNEMSVNPQSTCAKSLFITKPRTIPVALSKKKIGEVVDKLTECAISNEQNKDLGIIADFSSKTSQQEDNEGNDITLNVSGNQAQFMTMMHDNSVVGEEGKGWSGMRAR</sequence>
<dbReference type="EnsemblPlants" id="AUR62037603-RA">
    <property type="protein sequence ID" value="AUR62037603-RA:cds"/>
    <property type="gene ID" value="AUR62037603"/>
</dbReference>
<reference evidence="1" key="1">
    <citation type="journal article" date="2017" name="Nature">
        <title>The genome of Chenopodium quinoa.</title>
        <authorList>
            <person name="Jarvis D.E."/>
            <person name="Ho Y.S."/>
            <person name="Lightfoot D.J."/>
            <person name="Schmoeckel S.M."/>
            <person name="Li B."/>
            <person name="Borm T.J.A."/>
            <person name="Ohyanagi H."/>
            <person name="Mineta K."/>
            <person name="Michell C.T."/>
            <person name="Saber N."/>
            <person name="Kharbatia N.M."/>
            <person name="Rupper R.R."/>
            <person name="Sharp A.R."/>
            <person name="Dally N."/>
            <person name="Boughton B.A."/>
            <person name="Woo Y.H."/>
            <person name="Gao G."/>
            <person name="Schijlen E.G.W.M."/>
            <person name="Guo X."/>
            <person name="Momin A.A."/>
            <person name="Negrao S."/>
            <person name="Al-Babili S."/>
            <person name="Gehring C."/>
            <person name="Roessner U."/>
            <person name="Jung C."/>
            <person name="Murphy K."/>
            <person name="Arold S.T."/>
            <person name="Gojobori T."/>
            <person name="van der Linden C.G."/>
            <person name="van Loo E.N."/>
            <person name="Jellen E.N."/>
            <person name="Maughan P.J."/>
            <person name="Tester M."/>
        </authorList>
    </citation>
    <scope>NUCLEOTIDE SEQUENCE [LARGE SCALE GENOMIC DNA]</scope>
    <source>
        <strain evidence="1">cv. PI 614886</strain>
    </source>
</reference>
<organism evidence="1 2">
    <name type="scientific">Chenopodium quinoa</name>
    <name type="common">Quinoa</name>
    <dbReference type="NCBI Taxonomy" id="63459"/>
    <lineage>
        <taxon>Eukaryota</taxon>
        <taxon>Viridiplantae</taxon>
        <taxon>Streptophyta</taxon>
        <taxon>Embryophyta</taxon>
        <taxon>Tracheophyta</taxon>
        <taxon>Spermatophyta</taxon>
        <taxon>Magnoliopsida</taxon>
        <taxon>eudicotyledons</taxon>
        <taxon>Gunneridae</taxon>
        <taxon>Pentapetalae</taxon>
        <taxon>Caryophyllales</taxon>
        <taxon>Chenopodiaceae</taxon>
        <taxon>Chenopodioideae</taxon>
        <taxon>Atripliceae</taxon>
        <taxon>Chenopodium</taxon>
    </lineage>
</organism>
<dbReference type="Gramene" id="AUR62037603-RA">
    <property type="protein sequence ID" value="AUR62037603-RA:cds"/>
    <property type="gene ID" value="AUR62037603"/>
</dbReference>
<reference evidence="1" key="2">
    <citation type="submission" date="2021-03" db="UniProtKB">
        <authorList>
            <consortium name="EnsemblPlants"/>
        </authorList>
    </citation>
    <scope>IDENTIFICATION</scope>
</reference>
<dbReference type="Proteomes" id="UP000596660">
    <property type="component" value="Unplaced"/>
</dbReference>
<dbReference type="PANTHER" id="PTHR31286">
    <property type="entry name" value="GLYCINE-RICH CELL WALL STRUCTURAL PROTEIN 1.8-LIKE"/>
    <property type="match status" value="1"/>
</dbReference>
<protein>
    <recommendedName>
        <fullName evidence="3">DUF4283 domain-containing protein</fullName>
    </recommendedName>
</protein>
<dbReference type="PANTHER" id="PTHR31286:SF167">
    <property type="entry name" value="OS09G0268800 PROTEIN"/>
    <property type="match status" value="1"/>
</dbReference>
<evidence type="ECO:0000313" key="2">
    <source>
        <dbReference type="Proteomes" id="UP000596660"/>
    </source>
</evidence>